<dbReference type="InterPro" id="IPR003439">
    <property type="entry name" value="ABC_transporter-like_ATP-bd"/>
</dbReference>
<dbReference type="SMART" id="SM00382">
    <property type="entry name" value="AAA"/>
    <property type="match status" value="1"/>
</dbReference>
<evidence type="ECO:0000313" key="12">
    <source>
        <dbReference type="Proteomes" id="UP000644693"/>
    </source>
</evidence>
<evidence type="ECO:0000256" key="7">
    <source>
        <dbReference type="ARBA" id="ARBA00023136"/>
    </source>
</evidence>
<dbReference type="InterPro" id="IPR036640">
    <property type="entry name" value="ABC1_TM_sf"/>
</dbReference>
<dbReference type="InterPro" id="IPR017871">
    <property type="entry name" value="ABC_transporter-like_CS"/>
</dbReference>
<keyword evidence="12" id="KW-1185">Reference proteome</keyword>
<evidence type="ECO:0000259" key="10">
    <source>
        <dbReference type="PROSITE" id="PS50929"/>
    </source>
</evidence>
<feature type="transmembrane region" description="Helical" evidence="8">
    <location>
        <begin position="72"/>
        <end position="91"/>
    </location>
</feature>
<dbReference type="GO" id="GO:0016887">
    <property type="term" value="F:ATP hydrolysis activity"/>
    <property type="evidence" value="ECO:0007669"/>
    <property type="project" value="InterPro"/>
</dbReference>
<comment type="caution">
    <text evidence="11">The sequence shown here is derived from an EMBL/GenBank/DDBJ whole genome shotgun (WGS) entry which is preliminary data.</text>
</comment>
<dbReference type="PANTHER" id="PTHR24221">
    <property type="entry name" value="ATP-BINDING CASSETTE SUB-FAMILY B"/>
    <property type="match status" value="1"/>
</dbReference>
<comment type="subcellular location">
    <subcellularLocation>
        <location evidence="1">Cell membrane</location>
        <topology evidence="1">Multi-pass membrane protein</topology>
    </subcellularLocation>
</comment>
<dbReference type="InterPro" id="IPR011527">
    <property type="entry name" value="ABC1_TM_dom"/>
</dbReference>
<feature type="transmembrane region" description="Helical" evidence="8">
    <location>
        <begin position="178"/>
        <end position="196"/>
    </location>
</feature>
<gene>
    <name evidence="11" type="primary">atmA</name>
    <name evidence="11" type="ORF">GCM10007053_03840</name>
</gene>
<dbReference type="Proteomes" id="UP000644693">
    <property type="component" value="Unassembled WGS sequence"/>
</dbReference>
<keyword evidence="3 8" id="KW-0812">Transmembrane</keyword>
<feature type="transmembrane region" description="Helical" evidence="8">
    <location>
        <begin position="260"/>
        <end position="283"/>
    </location>
</feature>
<dbReference type="GO" id="GO:0140359">
    <property type="term" value="F:ABC-type transporter activity"/>
    <property type="evidence" value="ECO:0007669"/>
    <property type="project" value="InterPro"/>
</dbReference>
<dbReference type="InterPro" id="IPR039421">
    <property type="entry name" value="Type_1_exporter"/>
</dbReference>
<evidence type="ECO:0000256" key="1">
    <source>
        <dbReference type="ARBA" id="ARBA00004651"/>
    </source>
</evidence>
<evidence type="ECO:0000259" key="9">
    <source>
        <dbReference type="PROSITE" id="PS50893"/>
    </source>
</evidence>
<keyword evidence="4" id="KW-0547">Nucleotide-binding</keyword>
<organism evidence="11 12">
    <name type="scientific">Parahalioglobus pacificus</name>
    <dbReference type="NCBI Taxonomy" id="930806"/>
    <lineage>
        <taxon>Bacteria</taxon>
        <taxon>Pseudomonadati</taxon>
        <taxon>Pseudomonadota</taxon>
        <taxon>Gammaproteobacteria</taxon>
        <taxon>Cellvibrionales</taxon>
        <taxon>Halieaceae</taxon>
        <taxon>Parahalioglobus</taxon>
    </lineage>
</organism>
<evidence type="ECO:0000256" key="6">
    <source>
        <dbReference type="ARBA" id="ARBA00022989"/>
    </source>
</evidence>
<evidence type="ECO:0000256" key="8">
    <source>
        <dbReference type="SAM" id="Phobius"/>
    </source>
</evidence>
<dbReference type="PROSITE" id="PS50929">
    <property type="entry name" value="ABC_TM1F"/>
    <property type="match status" value="1"/>
</dbReference>
<dbReference type="PROSITE" id="PS00211">
    <property type="entry name" value="ABC_TRANSPORTER_1"/>
    <property type="match status" value="1"/>
</dbReference>
<feature type="transmembrane region" description="Helical" evidence="8">
    <location>
        <begin position="31"/>
        <end position="52"/>
    </location>
</feature>
<dbReference type="Pfam" id="PF00664">
    <property type="entry name" value="ABC_membrane"/>
    <property type="match status" value="1"/>
</dbReference>
<evidence type="ECO:0000256" key="4">
    <source>
        <dbReference type="ARBA" id="ARBA00022741"/>
    </source>
</evidence>
<dbReference type="InterPro" id="IPR003593">
    <property type="entry name" value="AAA+_ATPase"/>
</dbReference>
<feature type="transmembrane region" description="Helical" evidence="8">
    <location>
        <begin position="295"/>
        <end position="316"/>
    </location>
</feature>
<reference evidence="11" key="2">
    <citation type="submission" date="2020-09" db="EMBL/GenBank/DDBJ databases">
        <authorList>
            <person name="Sun Q."/>
            <person name="Kim S."/>
        </authorList>
    </citation>
    <scope>NUCLEOTIDE SEQUENCE</scope>
    <source>
        <strain evidence="11">KCTC 23430</strain>
    </source>
</reference>
<dbReference type="GO" id="GO:0005886">
    <property type="term" value="C:plasma membrane"/>
    <property type="evidence" value="ECO:0007669"/>
    <property type="project" value="UniProtKB-SubCell"/>
</dbReference>
<dbReference type="FunFam" id="3.40.50.300:FF:000287">
    <property type="entry name" value="Multidrug ABC transporter ATP-binding protein"/>
    <property type="match status" value="1"/>
</dbReference>
<name>A0A918XCN9_9GAMM</name>
<evidence type="ECO:0000256" key="3">
    <source>
        <dbReference type="ARBA" id="ARBA00022692"/>
    </source>
</evidence>
<keyword evidence="6 8" id="KW-1133">Transmembrane helix</keyword>
<feature type="transmembrane region" description="Helical" evidence="8">
    <location>
        <begin position="147"/>
        <end position="172"/>
    </location>
</feature>
<dbReference type="InterPro" id="IPR027417">
    <property type="entry name" value="P-loop_NTPase"/>
</dbReference>
<protein>
    <submittedName>
        <fullName evidence="11">ABC transporter</fullName>
    </submittedName>
</protein>
<proteinExistence type="predicted"/>
<evidence type="ECO:0000256" key="2">
    <source>
        <dbReference type="ARBA" id="ARBA00022448"/>
    </source>
</evidence>
<dbReference type="EMBL" id="BMYM01000001">
    <property type="protein sequence ID" value="GHD26657.1"/>
    <property type="molecule type" value="Genomic_DNA"/>
</dbReference>
<dbReference type="PANTHER" id="PTHR24221:SF632">
    <property type="entry name" value="ATP-DEPENDENT LIPID A-CORE FLIPPASE"/>
    <property type="match status" value="1"/>
</dbReference>
<dbReference type="Pfam" id="PF00005">
    <property type="entry name" value="ABC_tran"/>
    <property type="match status" value="1"/>
</dbReference>
<dbReference type="PROSITE" id="PS50893">
    <property type="entry name" value="ABC_TRANSPORTER_2"/>
    <property type="match status" value="1"/>
</dbReference>
<feature type="domain" description="ABC transmembrane type-1" evidence="10">
    <location>
        <begin position="34"/>
        <end position="321"/>
    </location>
</feature>
<dbReference type="SUPFAM" id="SSF90123">
    <property type="entry name" value="ABC transporter transmembrane region"/>
    <property type="match status" value="1"/>
</dbReference>
<keyword evidence="5" id="KW-0067">ATP-binding</keyword>
<keyword evidence="7 8" id="KW-0472">Membrane</keyword>
<keyword evidence="2" id="KW-0813">Transport</keyword>
<evidence type="ECO:0000256" key="5">
    <source>
        <dbReference type="ARBA" id="ARBA00022840"/>
    </source>
</evidence>
<reference evidence="11" key="1">
    <citation type="journal article" date="2014" name="Int. J. Syst. Evol. Microbiol.">
        <title>Complete genome sequence of Corynebacterium casei LMG S-19264T (=DSM 44701T), isolated from a smear-ripened cheese.</title>
        <authorList>
            <consortium name="US DOE Joint Genome Institute (JGI-PGF)"/>
            <person name="Walter F."/>
            <person name="Albersmeier A."/>
            <person name="Kalinowski J."/>
            <person name="Ruckert C."/>
        </authorList>
    </citation>
    <scope>NUCLEOTIDE SEQUENCE</scope>
    <source>
        <strain evidence="11">KCTC 23430</strain>
    </source>
</reference>
<dbReference type="CDD" id="cd18582">
    <property type="entry name" value="ABC_6TM_ATM1_ABCB7"/>
    <property type="match status" value="1"/>
</dbReference>
<sequence length="604" mass="66668">MRHARYKDVENSRLNWRLVSRIWPLLAENRLRIFLAMVCLLLAKSAVIAIPFVLKNLVDTLEAAESLPREPALLLGLVIAYGAARFSNVFFGELRDTIFGRVTERAMRRIGLQVFRHVHNLDLDYHLNRRTGGLARDIERGTTGISFLMRFFVFNIAPTLFEIAMVAGILLFSYGPSFASVVIAAVLLYGAFSFRATEWRTRFVREVNEADSTSNTRAVDSLLNFETVKYFTNEEFEASRYDESLADWEQARRNNRLSLFTLNGGQALIIAVSQTLMIGLAACQTQAGVLTLGDFVLINQFMIQLFMPLGFLGFVYREIKGSMANIENMFELLALKPAIVDAPGAQPLNCGPATVEFRSVSFAYNNNRPILDEVSFTIDLGQKLAIVGASGAGKSTLVKLLFRFYDATAGSILIDNQDIATVTQHSLRSVIGIVPQDTVLFNDSLFENVRYGRPSATDDEVEEAIRLAHLEGLVSQLPEGSATLVGERGLKLSGGEKQRVSIARTILKGAPILVFDEATSSLDSKTEQAILRSLSDIAKEHTSMVIAHRLSTVVDADQILVLQGGRVVEAGTHLSLLDRGQAYASLWHAQQNQPLSAVDDSASP</sequence>
<accession>A0A918XCN9</accession>
<feature type="domain" description="ABC transporter" evidence="9">
    <location>
        <begin position="355"/>
        <end position="589"/>
    </location>
</feature>
<dbReference type="AlphaFoldDB" id="A0A918XCN9"/>
<dbReference type="GO" id="GO:0034040">
    <property type="term" value="F:ATPase-coupled lipid transmembrane transporter activity"/>
    <property type="evidence" value="ECO:0007669"/>
    <property type="project" value="TreeGrafter"/>
</dbReference>
<dbReference type="Gene3D" id="3.40.50.300">
    <property type="entry name" value="P-loop containing nucleotide triphosphate hydrolases"/>
    <property type="match status" value="1"/>
</dbReference>
<dbReference type="GO" id="GO:0005524">
    <property type="term" value="F:ATP binding"/>
    <property type="evidence" value="ECO:0007669"/>
    <property type="project" value="UniProtKB-KW"/>
</dbReference>
<dbReference type="RefSeq" id="WP_189474634.1">
    <property type="nucleotide sequence ID" value="NZ_BMYM01000001.1"/>
</dbReference>
<dbReference type="SUPFAM" id="SSF52540">
    <property type="entry name" value="P-loop containing nucleoside triphosphate hydrolases"/>
    <property type="match status" value="1"/>
</dbReference>
<evidence type="ECO:0000313" key="11">
    <source>
        <dbReference type="EMBL" id="GHD26657.1"/>
    </source>
</evidence>
<dbReference type="Gene3D" id="1.20.1560.10">
    <property type="entry name" value="ABC transporter type 1, transmembrane domain"/>
    <property type="match status" value="1"/>
</dbReference>